<name>A0A133N739_9FUSO</name>
<evidence type="ECO:0000313" key="2">
    <source>
        <dbReference type="EMBL" id="KXA12112.1"/>
    </source>
</evidence>
<dbReference type="NCBIfam" id="NF046040">
    <property type="entry name" value="RelB_antitoxin"/>
    <property type="match status" value="1"/>
</dbReference>
<dbReference type="PATRIC" id="fig|134605.3.peg.1809"/>
<organism evidence="2 3">
    <name type="scientific">Fusobacterium equinum</name>
    <dbReference type="NCBI Taxonomy" id="134605"/>
    <lineage>
        <taxon>Bacteria</taxon>
        <taxon>Fusobacteriati</taxon>
        <taxon>Fusobacteriota</taxon>
        <taxon>Fusobacteriia</taxon>
        <taxon>Fusobacteriales</taxon>
        <taxon>Fusobacteriaceae</taxon>
        <taxon>Fusobacterium</taxon>
    </lineage>
</organism>
<protein>
    <submittedName>
        <fullName evidence="2">Toxin-antitoxin system, antitoxin component, ribbon-helix-helix domain protein</fullName>
    </submittedName>
</protein>
<evidence type="ECO:0000313" key="3">
    <source>
        <dbReference type="Proteomes" id="UP000070617"/>
    </source>
</evidence>
<dbReference type="STRING" id="134605.HMPREF3206_01830"/>
<proteinExistence type="predicted"/>
<dbReference type="Pfam" id="PF19807">
    <property type="entry name" value="DUF6290"/>
    <property type="match status" value="1"/>
</dbReference>
<dbReference type="InterPro" id="IPR046257">
    <property type="entry name" value="DUF6290"/>
</dbReference>
<feature type="transmembrane region" description="Helical" evidence="1">
    <location>
        <begin position="12"/>
        <end position="27"/>
    </location>
</feature>
<reference evidence="3" key="1">
    <citation type="submission" date="2016-01" db="EMBL/GenBank/DDBJ databases">
        <authorList>
            <person name="Mitreva M."/>
            <person name="Pepin K.H."/>
            <person name="Mihindukulasuriya K.A."/>
            <person name="Fulton R."/>
            <person name="Fronick C."/>
            <person name="O'Laughlin M."/>
            <person name="Miner T."/>
            <person name="Herter B."/>
            <person name="Rosa B.A."/>
            <person name="Cordes M."/>
            <person name="Tomlinson C."/>
            <person name="Wollam A."/>
            <person name="Palsikar V.B."/>
            <person name="Mardis E.R."/>
            <person name="Wilson R.K."/>
        </authorList>
    </citation>
    <scope>NUCLEOTIDE SEQUENCE [LARGE SCALE GENOMIC DNA]</scope>
    <source>
        <strain evidence="3">CMW8396</strain>
    </source>
</reference>
<dbReference type="Proteomes" id="UP000070617">
    <property type="component" value="Unassembled WGS sequence"/>
</dbReference>
<dbReference type="AlphaFoldDB" id="A0A133N739"/>
<keyword evidence="1" id="KW-0812">Transmembrane</keyword>
<sequence length="112" mass="13225">MTTIDNDLLWQNIFLILLICLCYNCLTKEIQKGGRLMSVISLRLNEKEEKLLKEFSEFEGLGISSYIKKIIYERLEDEYDIQCFDKAYEEYLESGKKSYSFDEVLNELGIEL</sequence>
<dbReference type="EMBL" id="LRPX01000104">
    <property type="protein sequence ID" value="KXA12112.1"/>
    <property type="molecule type" value="Genomic_DNA"/>
</dbReference>
<gene>
    <name evidence="2" type="ORF">HMPREF3206_01830</name>
</gene>
<keyword evidence="3" id="KW-1185">Reference proteome</keyword>
<evidence type="ECO:0000256" key="1">
    <source>
        <dbReference type="SAM" id="Phobius"/>
    </source>
</evidence>
<accession>A0A133N739</accession>
<keyword evidence="1" id="KW-0472">Membrane</keyword>
<comment type="caution">
    <text evidence="2">The sequence shown here is derived from an EMBL/GenBank/DDBJ whole genome shotgun (WGS) entry which is preliminary data.</text>
</comment>
<keyword evidence="1" id="KW-1133">Transmembrane helix</keyword>